<comment type="caution">
    <text evidence="2">The sequence shown here is derived from an EMBL/GenBank/DDBJ whole genome shotgun (WGS) entry which is preliminary data.</text>
</comment>
<feature type="compositionally biased region" description="Polar residues" evidence="1">
    <location>
        <begin position="131"/>
        <end position="148"/>
    </location>
</feature>
<dbReference type="AlphaFoldDB" id="A0A922G3C0"/>
<proteinExistence type="predicted"/>
<evidence type="ECO:0000313" key="2">
    <source>
        <dbReference type="EMBL" id="KAG6730601.1"/>
    </source>
</evidence>
<dbReference type="PANTHER" id="PTHR47584:SF14">
    <property type="entry name" value="L10-INTERACTING MYB DOMAIN-CONTAINING PROTEIN-LIKE"/>
    <property type="match status" value="1"/>
</dbReference>
<evidence type="ECO:0000256" key="1">
    <source>
        <dbReference type="SAM" id="MobiDB-lite"/>
    </source>
</evidence>
<name>A0A922G3C0_CARIL</name>
<dbReference type="Proteomes" id="UP000811246">
    <property type="component" value="Chromosome 1"/>
</dbReference>
<accession>A0A922G3C0</accession>
<feature type="compositionally biased region" description="Basic residues" evidence="1">
    <location>
        <begin position="1"/>
        <end position="21"/>
    </location>
</feature>
<dbReference type="InterPro" id="IPR045026">
    <property type="entry name" value="LIMYB"/>
</dbReference>
<dbReference type="EMBL" id="CM031825">
    <property type="protein sequence ID" value="KAG6730601.1"/>
    <property type="molecule type" value="Genomic_DNA"/>
</dbReference>
<gene>
    <name evidence="2" type="ORF">I3842_01G089200</name>
</gene>
<feature type="region of interest" description="Disordered" evidence="1">
    <location>
        <begin position="119"/>
        <end position="165"/>
    </location>
</feature>
<dbReference type="PANTHER" id="PTHR47584">
    <property type="match status" value="1"/>
</dbReference>
<evidence type="ECO:0000313" key="3">
    <source>
        <dbReference type="Proteomes" id="UP000811246"/>
    </source>
</evidence>
<feature type="region of interest" description="Disordered" evidence="1">
    <location>
        <begin position="182"/>
        <end position="210"/>
    </location>
</feature>
<reference evidence="2" key="1">
    <citation type="submission" date="2021-01" db="EMBL/GenBank/DDBJ databases">
        <authorList>
            <person name="Lovell J.T."/>
            <person name="Bentley N."/>
            <person name="Bhattarai G."/>
            <person name="Jenkins J.W."/>
            <person name="Sreedasyam A."/>
            <person name="Alarcon Y."/>
            <person name="Bock C."/>
            <person name="Boston L."/>
            <person name="Carlson J."/>
            <person name="Cervantes K."/>
            <person name="Clermont K."/>
            <person name="Krom N."/>
            <person name="Kubenka K."/>
            <person name="Mamidi S."/>
            <person name="Mattison C."/>
            <person name="Monteros M."/>
            <person name="Pisani C."/>
            <person name="Plott C."/>
            <person name="Rajasekar S."/>
            <person name="Rhein H.S."/>
            <person name="Rohla C."/>
            <person name="Song M."/>
            <person name="Hilaire R.S."/>
            <person name="Shu S."/>
            <person name="Wells L."/>
            <person name="Wang X."/>
            <person name="Webber J."/>
            <person name="Heerema R.J."/>
            <person name="Klein P."/>
            <person name="Conner P."/>
            <person name="Grauke L."/>
            <person name="Grimwood J."/>
            <person name="Schmutz J."/>
            <person name="Randall J.J."/>
        </authorList>
    </citation>
    <scope>NUCLEOTIDE SEQUENCE</scope>
    <source>
        <tissue evidence="2">Leaf</tissue>
    </source>
</reference>
<organism evidence="2 3">
    <name type="scientific">Carya illinoinensis</name>
    <name type="common">Pecan</name>
    <dbReference type="NCBI Taxonomy" id="32201"/>
    <lineage>
        <taxon>Eukaryota</taxon>
        <taxon>Viridiplantae</taxon>
        <taxon>Streptophyta</taxon>
        <taxon>Embryophyta</taxon>
        <taxon>Tracheophyta</taxon>
        <taxon>Spermatophyta</taxon>
        <taxon>Magnoliopsida</taxon>
        <taxon>eudicotyledons</taxon>
        <taxon>Gunneridae</taxon>
        <taxon>Pentapetalae</taxon>
        <taxon>rosids</taxon>
        <taxon>fabids</taxon>
        <taxon>Fagales</taxon>
        <taxon>Juglandaceae</taxon>
        <taxon>Carya</taxon>
    </lineage>
</organism>
<feature type="region of interest" description="Disordered" evidence="1">
    <location>
        <begin position="1"/>
        <end position="22"/>
    </location>
</feature>
<dbReference type="EMBL" id="CM031825">
    <property type="protein sequence ID" value="KAG6730600.1"/>
    <property type="molecule type" value="Genomic_DNA"/>
</dbReference>
<sequence length="238" mass="27160">MVYKGKLRNPFKTHPLKHHKPHSECKISPKLRRCRRTATTTAPRTRSYLRYFLRSGSRPTSVQVRSSWKNFKTWGCPRYEELCAIFGCAVATGTMHRASTDPPPYSDDERLLDEEMRNRGQPVIDDGGGPSSVTPRQSATPFSTSYASGSRRRQRGGPTMDEGLQKQMTDTLEEIRRSAEVRREAVTEVMESSRSRKRSKGEHSMESDGAFDLQMHCMKLLEEVQPPLSTEQFNKAFD</sequence>
<protein>
    <submittedName>
        <fullName evidence="2">Uncharacterized protein</fullName>
    </submittedName>
</protein>
<feature type="compositionally biased region" description="Basic and acidic residues" evidence="1">
    <location>
        <begin position="182"/>
        <end position="194"/>
    </location>
</feature>